<dbReference type="GO" id="GO:0003700">
    <property type="term" value="F:DNA-binding transcription factor activity"/>
    <property type="evidence" value="ECO:0007669"/>
    <property type="project" value="InterPro"/>
</dbReference>
<accession>A0A2Y9BKD2</accession>
<evidence type="ECO:0000256" key="3">
    <source>
        <dbReference type="ARBA" id="ARBA00023163"/>
    </source>
</evidence>
<dbReference type="InterPro" id="IPR036390">
    <property type="entry name" value="WH_DNA-bd_sf"/>
</dbReference>
<keyword evidence="6" id="KW-1185">Reference proteome</keyword>
<evidence type="ECO:0000256" key="1">
    <source>
        <dbReference type="ARBA" id="ARBA00023015"/>
    </source>
</evidence>
<dbReference type="RefSeq" id="WP_109732173.1">
    <property type="nucleotide sequence ID" value="NZ_BAAACK010000009.1"/>
</dbReference>
<dbReference type="SUPFAM" id="SSF46785">
    <property type="entry name" value="Winged helix' DNA-binding domain"/>
    <property type="match status" value="1"/>
</dbReference>
<protein>
    <submittedName>
        <fullName evidence="5">DNA-binding MarR family transcriptional regulator</fullName>
    </submittedName>
</protein>
<dbReference type="SMART" id="SM00347">
    <property type="entry name" value="HTH_MARR"/>
    <property type="match status" value="1"/>
</dbReference>
<dbReference type="PANTHER" id="PTHR42756">
    <property type="entry name" value="TRANSCRIPTIONAL REGULATOR, MARR"/>
    <property type="match status" value="1"/>
</dbReference>
<reference evidence="5 6" key="1">
    <citation type="submission" date="2018-05" db="EMBL/GenBank/DDBJ databases">
        <title>The Hungate 1000. A catalogue of reference genomes from the rumen microbiome.</title>
        <authorList>
            <person name="Kelly W."/>
        </authorList>
    </citation>
    <scope>NUCLEOTIDE SEQUENCE [LARGE SCALE GENOMIC DNA]</scope>
    <source>
        <strain evidence="5 6">NLAE-zl-C242</strain>
    </source>
</reference>
<dbReference type="PANTHER" id="PTHR42756:SF1">
    <property type="entry name" value="TRANSCRIPTIONAL REPRESSOR OF EMRAB OPERON"/>
    <property type="match status" value="1"/>
</dbReference>
<proteinExistence type="predicted"/>
<evidence type="ECO:0000259" key="4">
    <source>
        <dbReference type="PROSITE" id="PS50995"/>
    </source>
</evidence>
<dbReference type="EMBL" id="QGDL01000009">
    <property type="protein sequence ID" value="PWJ28382.1"/>
    <property type="molecule type" value="Genomic_DNA"/>
</dbReference>
<dbReference type="PROSITE" id="PS50995">
    <property type="entry name" value="HTH_MARR_2"/>
    <property type="match status" value="1"/>
</dbReference>
<dbReference type="GO" id="GO:0003677">
    <property type="term" value="F:DNA binding"/>
    <property type="evidence" value="ECO:0007669"/>
    <property type="project" value="UniProtKB-KW"/>
</dbReference>
<dbReference type="Proteomes" id="UP000245845">
    <property type="component" value="Unassembled WGS sequence"/>
</dbReference>
<comment type="caution">
    <text evidence="5">The sequence shown here is derived from an EMBL/GenBank/DDBJ whole genome shotgun (WGS) entry which is preliminary data.</text>
</comment>
<sequence length="165" mass="19945">MVNGMNYDDERFEDCIFRYVDQVKEFLAPEIWQNLLMDCSKNEIFVLWLLYVEKEVNMTRIAEYINVPLNTATGIVSRMEKRKLVVRQRSEEDKRIVTIRLGECGTQQIQLLLKEFMYYGQKVMEGFTEEELNIFFRMLNRFMEILKEEHSKKQEKPKVRKIIIE</sequence>
<keyword evidence="2 5" id="KW-0238">DNA-binding</keyword>
<dbReference type="AlphaFoldDB" id="A0A2Y9BKD2"/>
<evidence type="ECO:0000313" key="5">
    <source>
        <dbReference type="EMBL" id="PWJ28382.1"/>
    </source>
</evidence>
<evidence type="ECO:0000256" key="2">
    <source>
        <dbReference type="ARBA" id="ARBA00023125"/>
    </source>
</evidence>
<dbReference type="Pfam" id="PF01047">
    <property type="entry name" value="MarR"/>
    <property type="match status" value="1"/>
</dbReference>
<keyword evidence="1" id="KW-0805">Transcription regulation</keyword>
<gene>
    <name evidence="5" type="ORF">A8806_109267</name>
</gene>
<evidence type="ECO:0000313" key="6">
    <source>
        <dbReference type="Proteomes" id="UP000245845"/>
    </source>
</evidence>
<dbReference type="Gene3D" id="1.10.10.10">
    <property type="entry name" value="Winged helix-like DNA-binding domain superfamily/Winged helix DNA-binding domain"/>
    <property type="match status" value="1"/>
</dbReference>
<dbReference type="OrthoDB" id="327696at2"/>
<name>A0A2Y9BKD2_9FIRM</name>
<organism evidence="5 6">
    <name type="scientific">Faecalicatena orotica</name>
    <dbReference type="NCBI Taxonomy" id="1544"/>
    <lineage>
        <taxon>Bacteria</taxon>
        <taxon>Bacillati</taxon>
        <taxon>Bacillota</taxon>
        <taxon>Clostridia</taxon>
        <taxon>Lachnospirales</taxon>
        <taxon>Lachnospiraceae</taxon>
        <taxon>Faecalicatena</taxon>
    </lineage>
</organism>
<dbReference type="InterPro" id="IPR036388">
    <property type="entry name" value="WH-like_DNA-bd_sf"/>
</dbReference>
<dbReference type="InterPro" id="IPR000835">
    <property type="entry name" value="HTH_MarR-typ"/>
</dbReference>
<feature type="domain" description="HTH marR-type" evidence="4">
    <location>
        <begin position="13"/>
        <end position="144"/>
    </location>
</feature>
<keyword evidence="3" id="KW-0804">Transcription</keyword>